<evidence type="ECO:0000256" key="1">
    <source>
        <dbReference type="ARBA" id="ARBA00004635"/>
    </source>
</evidence>
<dbReference type="EMBL" id="JAFHKS010000040">
    <property type="protein sequence ID" value="MBN3544145.1"/>
    <property type="molecule type" value="Genomic_DNA"/>
</dbReference>
<keyword evidence="6" id="KW-0564">Palmitate</keyword>
<evidence type="ECO:0000259" key="9">
    <source>
        <dbReference type="Pfam" id="PF25198"/>
    </source>
</evidence>
<keyword evidence="7" id="KW-0449">Lipoprotein</keyword>
<evidence type="ECO:0000313" key="10">
    <source>
        <dbReference type="EMBL" id="MBN3544145.1"/>
    </source>
</evidence>
<gene>
    <name evidence="10" type="ORF">JYA64_02420</name>
</gene>
<dbReference type="NCBIfam" id="TIGR02887">
    <property type="entry name" value="spore_ger_x_C"/>
    <property type="match status" value="1"/>
</dbReference>
<dbReference type="PROSITE" id="PS51257">
    <property type="entry name" value="PROKAR_LIPOPROTEIN"/>
    <property type="match status" value="1"/>
</dbReference>
<dbReference type="PANTHER" id="PTHR35789:SF1">
    <property type="entry name" value="SPORE GERMINATION PROTEIN B3"/>
    <property type="match status" value="1"/>
</dbReference>
<dbReference type="InterPro" id="IPR057336">
    <property type="entry name" value="GerAC_N"/>
</dbReference>
<evidence type="ECO:0000256" key="3">
    <source>
        <dbReference type="ARBA" id="ARBA00022544"/>
    </source>
</evidence>
<dbReference type="InterPro" id="IPR038501">
    <property type="entry name" value="Spore_GerAC_C_sf"/>
</dbReference>
<dbReference type="Pfam" id="PF25198">
    <property type="entry name" value="Spore_GerAC_N"/>
    <property type="match status" value="1"/>
</dbReference>
<dbReference type="Gene3D" id="6.20.190.10">
    <property type="entry name" value="Nutrient germinant receptor protein C, domain 1"/>
    <property type="match status" value="1"/>
</dbReference>
<keyword evidence="11" id="KW-1185">Reference proteome</keyword>
<dbReference type="InterPro" id="IPR008844">
    <property type="entry name" value="Spore_GerAC-like"/>
</dbReference>
<evidence type="ECO:0000256" key="6">
    <source>
        <dbReference type="ARBA" id="ARBA00023139"/>
    </source>
</evidence>
<evidence type="ECO:0000256" key="7">
    <source>
        <dbReference type="ARBA" id="ARBA00023288"/>
    </source>
</evidence>
<protein>
    <submittedName>
        <fullName evidence="10">Ger(X)C family spore germination protein</fullName>
    </submittedName>
</protein>
<feature type="domain" description="Spore germination GerAC-like C-terminal" evidence="8">
    <location>
        <begin position="209"/>
        <end position="376"/>
    </location>
</feature>
<reference evidence="10 11" key="1">
    <citation type="submission" date="2021-01" db="EMBL/GenBank/DDBJ databases">
        <title>Genome Sequencing of Type Strains.</title>
        <authorList>
            <person name="Lemaire J.F."/>
            <person name="Inderbitzin P."/>
            <person name="Collins S.B."/>
            <person name="Wespe N."/>
            <person name="Knight-Connoni V."/>
        </authorList>
    </citation>
    <scope>NUCLEOTIDE SEQUENCE [LARGE SCALE GENOMIC DNA]</scope>
    <source>
        <strain evidence="10 11">DSM 14730</strain>
    </source>
</reference>
<keyword evidence="5" id="KW-0472">Membrane</keyword>
<comment type="subcellular location">
    <subcellularLocation>
        <location evidence="1">Membrane</location>
        <topology evidence="1">Lipid-anchor</topology>
    </subcellularLocation>
</comment>
<dbReference type="RefSeq" id="WP_188404305.1">
    <property type="nucleotide sequence ID" value="NZ_BMCE01000004.1"/>
</dbReference>
<dbReference type="InterPro" id="IPR046953">
    <property type="entry name" value="Spore_GerAC-like_C"/>
</dbReference>
<organism evidence="10 11">
    <name type="scientific">Fictibacillus barbaricus</name>
    <dbReference type="NCBI Taxonomy" id="182136"/>
    <lineage>
        <taxon>Bacteria</taxon>
        <taxon>Bacillati</taxon>
        <taxon>Bacillota</taxon>
        <taxon>Bacilli</taxon>
        <taxon>Bacillales</taxon>
        <taxon>Fictibacillaceae</taxon>
        <taxon>Fictibacillus</taxon>
    </lineage>
</organism>
<accession>A0ABS2ZBN1</accession>
<keyword evidence="4" id="KW-0732">Signal</keyword>
<evidence type="ECO:0000256" key="2">
    <source>
        <dbReference type="ARBA" id="ARBA00007886"/>
    </source>
</evidence>
<evidence type="ECO:0000256" key="5">
    <source>
        <dbReference type="ARBA" id="ARBA00023136"/>
    </source>
</evidence>
<evidence type="ECO:0000313" key="11">
    <source>
        <dbReference type="Proteomes" id="UP001319060"/>
    </source>
</evidence>
<dbReference type="Gene3D" id="3.30.300.210">
    <property type="entry name" value="Nutrient germinant receptor protein C, domain 3"/>
    <property type="match status" value="1"/>
</dbReference>
<dbReference type="Proteomes" id="UP001319060">
    <property type="component" value="Unassembled WGS sequence"/>
</dbReference>
<dbReference type="Pfam" id="PF05504">
    <property type="entry name" value="Spore_GerAC"/>
    <property type="match status" value="1"/>
</dbReference>
<proteinExistence type="inferred from homology"/>
<sequence>MKNKIILNMLAFVILFTTTGCWDQHEVDELAIVIGLGVDKVSGNNPVQITAQIANPASAVKTESTTGKPYVVMTAKGKTVLDAVQNFTKESPRKIFLSHNYVVVFGEEMARNGIEGVLDYFERDPLFRRTSWVLVTNKTGKEVMETEIPLQKFPAIGIKNMIKQSKDESLAKVINWEDFISTFENRPTCAVATRIDITENKATKKLEINGTALFYKDKLKGFLNAHESEGLLWALGEINIAKAGVNCPNNNKGSVMFQVQETKHSINPYYKEDKLLVDLNVQTESTIAEINKCKNLNISDQQILNQLERMQEKALEKQIKDSIKKIQGLGTDPLEFGEAFRKKDPQKWKLIKDDWTSHFKELKVNIQVDSKVKFTGTKSEPVIIND</sequence>
<feature type="domain" description="Spore germination protein N-terminal" evidence="9">
    <location>
        <begin position="23"/>
        <end position="196"/>
    </location>
</feature>
<keyword evidence="3" id="KW-0309">Germination</keyword>
<evidence type="ECO:0000256" key="4">
    <source>
        <dbReference type="ARBA" id="ARBA00022729"/>
    </source>
</evidence>
<dbReference type="PANTHER" id="PTHR35789">
    <property type="entry name" value="SPORE GERMINATION PROTEIN B3"/>
    <property type="match status" value="1"/>
</dbReference>
<comment type="similarity">
    <text evidence="2">Belongs to the GerABKC lipoprotein family.</text>
</comment>
<comment type="caution">
    <text evidence="10">The sequence shown here is derived from an EMBL/GenBank/DDBJ whole genome shotgun (WGS) entry which is preliminary data.</text>
</comment>
<evidence type="ECO:0000259" key="8">
    <source>
        <dbReference type="Pfam" id="PF05504"/>
    </source>
</evidence>
<name>A0ABS2ZBN1_9BACL</name>